<dbReference type="InterPro" id="IPR004101">
    <property type="entry name" value="Mur_ligase_C"/>
</dbReference>
<protein>
    <recommendedName>
        <fullName evidence="10 11">UDP-N-acetylmuramoyl-tripeptide--D-alanyl-D-alanine ligase</fullName>
        <ecNumber evidence="10 11">6.3.2.10</ecNumber>
    </recommendedName>
    <alternativeName>
        <fullName evidence="10">D-alanyl-D-alanine-adding enzyme</fullName>
    </alternativeName>
</protein>
<dbReference type="InterPro" id="IPR000713">
    <property type="entry name" value="Mur_ligase_N"/>
</dbReference>
<evidence type="ECO:0000256" key="8">
    <source>
        <dbReference type="ARBA" id="ARBA00023306"/>
    </source>
</evidence>
<dbReference type="SUPFAM" id="SSF53244">
    <property type="entry name" value="MurD-like peptide ligases, peptide-binding domain"/>
    <property type="match status" value="1"/>
</dbReference>
<evidence type="ECO:0000259" key="14">
    <source>
        <dbReference type="Pfam" id="PF08245"/>
    </source>
</evidence>
<keyword evidence="7 10" id="KW-0573">Peptidoglycan synthesis</keyword>
<keyword evidence="4 10" id="KW-0547">Nucleotide-binding</keyword>
<dbReference type="Gene3D" id="3.40.1190.10">
    <property type="entry name" value="Mur-like, catalytic domain"/>
    <property type="match status" value="1"/>
</dbReference>
<dbReference type="GO" id="GO:0047480">
    <property type="term" value="F:UDP-N-acetylmuramoyl-tripeptide-D-alanyl-D-alanine ligase activity"/>
    <property type="evidence" value="ECO:0007669"/>
    <property type="project" value="UniProtKB-EC"/>
</dbReference>
<keyword evidence="2 10" id="KW-0436">Ligase</keyword>
<evidence type="ECO:0000256" key="10">
    <source>
        <dbReference type="HAMAP-Rule" id="MF_02019"/>
    </source>
</evidence>
<evidence type="ECO:0000256" key="9">
    <source>
        <dbReference type="ARBA" id="ARBA00023316"/>
    </source>
</evidence>
<evidence type="ECO:0000256" key="7">
    <source>
        <dbReference type="ARBA" id="ARBA00022984"/>
    </source>
</evidence>
<dbReference type="InterPro" id="IPR036615">
    <property type="entry name" value="Mur_ligase_C_dom_sf"/>
</dbReference>
<dbReference type="SUPFAM" id="SSF53623">
    <property type="entry name" value="MurD-like peptide ligases, catalytic domain"/>
    <property type="match status" value="1"/>
</dbReference>
<keyword evidence="6 10" id="KW-0133">Cell shape</keyword>
<keyword evidence="1 10" id="KW-0963">Cytoplasm</keyword>
<dbReference type="InterPro" id="IPR036565">
    <property type="entry name" value="Mur-like_cat_sf"/>
</dbReference>
<evidence type="ECO:0000313" key="16">
    <source>
        <dbReference type="Proteomes" id="UP000706525"/>
    </source>
</evidence>
<evidence type="ECO:0000259" key="12">
    <source>
        <dbReference type="Pfam" id="PF01225"/>
    </source>
</evidence>
<keyword evidence="3 10" id="KW-0132">Cell division</keyword>
<evidence type="ECO:0000256" key="6">
    <source>
        <dbReference type="ARBA" id="ARBA00022960"/>
    </source>
</evidence>
<dbReference type="Proteomes" id="UP000706525">
    <property type="component" value="Unassembled WGS sequence"/>
</dbReference>
<dbReference type="NCBIfam" id="TIGR01143">
    <property type="entry name" value="murF"/>
    <property type="match status" value="1"/>
</dbReference>
<keyword evidence="5 10" id="KW-0067">ATP-binding</keyword>
<evidence type="ECO:0000313" key="15">
    <source>
        <dbReference type="EMBL" id="CAG9178313.1"/>
    </source>
</evidence>
<sequence>MTSEMNNMMTTLQQAAAWIDGGRVLGDATQAFSRVHTDSRTVAPGDLFVALRGERFDAHDFLADVVARGAAAVLVSRDVDVGVPAIVAPDTRVALGDLAAGWRRTFTPPTVAVTGSNGKTTVKEMIAAIFAAAVGEADRLATGGNLNNDIGLPLTVLRLRAHHKLAVLELGMNHPGETIYLARIAQPTVAVITNAQREHQEFMVSVEAVAQEHAHAIAALPADGVAVFPVDAESGGAHADIWRKSAAGRPVLTFGTDAGADVRATVTLDDGVQVLHVTAPGKTFDVRLQVLGTHNVRNALAATACALAAGVEVAAIQAGLGGFTAVKGRLQVKHTPAGVVVIDDTYNANPDSMRAAIDVLAGFAAPRVLVLGDMGEVGDQGPAFHTEIGAYARERGVDALWATGELAVHTVNAFGAGATHVESAEALAQVLLQTSGNATQDNKGGTVADAGAVLVKGSRFMRMERIVDALVASTPVQSRKD</sequence>
<dbReference type="InterPro" id="IPR051046">
    <property type="entry name" value="MurCDEF_CellWall_CoF430Synth"/>
</dbReference>
<feature type="domain" description="Mur ligase N-terminal catalytic" evidence="12">
    <location>
        <begin position="34"/>
        <end position="92"/>
    </location>
</feature>
<feature type="domain" description="Mur ligase central" evidence="14">
    <location>
        <begin position="113"/>
        <end position="306"/>
    </location>
</feature>
<evidence type="ECO:0000256" key="3">
    <source>
        <dbReference type="ARBA" id="ARBA00022618"/>
    </source>
</evidence>
<dbReference type="HAMAP" id="MF_02019">
    <property type="entry name" value="MurF"/>
    <property type="match status" value="1"/>
</dbReference>
<reference evidence="15 16" key="1">
    <citation type="submission" date="2021-08" db="EMBL/GenBank/DDBJ databases">
        <authorList>
            <person name="Peeters C."/>
        </authorList>
    </citation>
    <scope>NUCLEOTIDE SEQUENCE [LARGE SCALE GENOMIC DNA]</scope>
    <source>
        <strain evidence="15 16">LMG 32289</strain>
    </source>
</reference>
<dbReference type="InterPro" id="IPR035911">
    <property type="entry name" value="MurE/MurF_N"/>
</dbReference>
<organism evidence="15 16">
    <name type="scientific">Cupriavidus pampae</name>
    <dbReference type="NCBI Taxonomy" id="659251"/>
    <lineage>
        <taxon>Bacteria</taxon>
        <taxon>Pseudomonadati</taxon>
        <taxon>Pseudomonadota</taxon>
        <taxon>Betaproteobacteria</taxon>
        <taxon>Burkholderiales</taxon>
        <taxon>Burkholderiaceae</taxon>
        <taxon>Cupriavidus</taxon>
    </lineage>
</organism>
<accession>A0ABM8XDX9</accession>
<dbReference type="Pfam" id="PF08245">
    <property type="entry name" value="Mur_ligase_M"/>
    <property type="match status" value="1"/>
</dbReference>
<comment type="caution">
    <text evidence="15">The sequence shown here is derived from an EMBL/GenBank/DDBJ whole genome shotgun (WGS) entry which is preliminary data.</text>
</comment>
<evidence type="ECO:0000256" key="1">
    <source>
        <dbReference type="ARBA" id="ARBA00022490"/>
    </source>
</evidence>
<dbReference type="RefSeq" id="WP_223991484.1">
    <property type="nucleotide sequence ID" value="NZ_CAJZAG010000008.1"/>
</dbReference>
<dbReference type="SUPFAM" id="SSF63418">
    <property type="entry name" value="MurE/MurF N-terminal domain"/>
    <property type="match status" value="1"/>
</dbReference>
<keyword evidence="9 10" id="KW-0961">Cell wall biogenesis/degradation</keyword>
<dbReference type="Pfam" id="PF02875">
    <property type="entry name" value="Mur_ligase_C"/>
    <property type="match status" value="1"/>
</dbReference>
<comment type="similarity">
    <text evidence="10">Belongs to the MurCDEF family. MurF subfamily.</text>
</comment>
<evidence type="ECO:0000256" key="5">
    <source>
        <dbReference type="ARBA" id="ARBA00022840"/>
    </source>
</evidence>
<keyword evidence="16" id="KW-1185">Reference proteome</keyword>
<dbReference type="InterPro" id="IPR013221">
    <property type="entry name" value="Mur_ligase_cen"/>
</dbReference>
<dbReference type="Gene3D" id="3.90.190.20">
    <property type="entry name" value="Mur ligase, C-terminal domain"/>
    <property type="match status" value="1"/>
</dbReference>
<dbReference type="EC" id="6.3.2.10" evidence="10 11"/>
<dbReference type="PANTHER" id="PTHR43024">
    <property type="entry name" value="UDP-N-ACETYLMURAMOYL-TRIPEPTIDE--D-ALANYL-D-ALANINE LIGASE"/>
    <property type="match status" value="1"/>
</dbReference>
<feature type="domain" description="Mur ligase C-terminal" evidence="13">
    <location>
        <begin position="328"/>
        <end position="433"/>
    </location>
</feature>
<dbReference type="PANTHER" id="PTHR43024:SF1">
    <property type="entry name" value="UDP-N-ACETYLMURAMOYL-TRIPEPTIDE--D-ALANYL-D-ALANINE LIGASE"/>
    <property type="match status" value="1"/>
</dbReference>
<dbReference type="EMBL" id="CAJZAG010000008">
    <property type="protein sequence ID" value="CAG9178313.1"/>
    <property type="molecule type" value="Genomic_DNA"/>
</dbReference>
<evidence type="ECO:0000256" key="4">
    <source>
        <dbReference type="ARBA" id="ARBA00022741"/>
    </source>
</evidence>
<evidence type="ECO:0000256" key="11">
    <source>
        <dbReference type="RuleBase" id="RU004136"/>
    </source>
</evidence>
<comment type="pathway">
    <text evidence="10 11">Cell wall biogenesis; peptidoglycan biosynthesis.</text>
</comment>
<feature type="binding site" evidence="10">
    <location>
        <begin position="115"/>
        <end position="121"/>
    </location>
    <ligand>
        <name>ATP</name>
        <dbReference type="ChEBI" id="CHEBI:30616"/>
    </ligand>
</feature>
<proteinExistence type="inferred from homology"/>
<evidence type="ECO:0000256" key="2">
    <source>
        <dbReference type="ARBA" id="ARBA00022598"/>
    </source>
</evidence>
<name>A0ABM8XDX9_9BURK</name>
<evidence type="ECO:0000259" key="13">
    <source>
        <dbReference type="Pfam" id="PF02875"/>
    </source>
</evidence>
<comment type="catalytic activity">
    <reaction evidence="10 11">
        <text>D-alanyl-D-alanine + UDP-N-acetyl-alpha-D-muramoyl-L-alanyl-gamma-D-glutamyl-meso-2,6-diaminopimelate + ATP = UDP-N-acetyl-alpha-D-muramoyl-L-alanyl-gamma-D-glutamyl-meso-2,6-diaminopimeloyl-D-alanyl-D-alanine + ADP + phosphate + H(+)</text>
        <dbReference type="Rhea" id="RHEA:28374"/>
        <dbReference type="ChEBI" id="CHEBI:15378"/>
        <dbReference type="ChEBI" id="CHEBI:30616"/>
        <dbReference type="ChEBI" id="CHEBI:43474"/>
        <dbReference type="ChEBI" id="CHEBI:57822"/>
        <dbReference type="ChEBI" id="CHEBI:61386"/>
        <dbReference type="ChEBI" id="CHEBI:83905"/>
        <dbReference type="ChEBI" id="CHEBI:456216"/>
        <dbReference type="EC" id="6.3.2.10"/>
    </reaction>
</comment>
<dbReference type="Gene3D" id="3.40.1390.10">
    <property type="entry name" value="MurE/MurF, N-terminal domain"/>
    <property type="match status" value="1"/>
</dbReference>
<dbReference type="InterPro" id="IPR005863">
    <property type="entry name" value="UDP-N-AcMur_synth"/>
</dbReference>
<comment type="subcellular location">
    <subcellularLocation>
        <location evidence="10 11">Cytoplasm</location>
    </subcellularLocation>
</comment>
<keyword evidence="8 10" id="KW-0131">Cell cycle</keyword>
<gene>
    <name evidence="10 15" type="primary">murF</name>
    <name evidence="15" type="ORF">LMG32289_04011</name>
</gene>
<comment type="function">
    <text evidence="10 11">Involved in cell wall formation. Catalyzes the final step in the synthesis of UDP-N-acetylmuramoyl-pentapeptide, the precursor of murein.</text>
</comment>
<dbReference type="Pfam" id="PF01225">
    <property type="entry name" value="Mur_ligase"/>
    <property type="match status" value="1"/>
</dbReference>